<sequence length="124" mass="14534">MLSKPLLDLLSRKDIVETLLHEMIHAYFYVNNLQDDDDHGTRFRLYAHYIDNMSGTKIKITHDFHDEMESLKRHWWLCDGPCGMLKKQAINRTPDTKAHKRKCGGNFVKIAEPDDAPAKKRRKV</sequence>
<keyword evidence="2" id="KW-1185">Reference proteome</keyword>
<dbReference type="RefSeq" id="XP_031760392.1">
    <property type="nucleotide sequence ID" value="XM_031904532.1"/>
</dbReference>
<dbReference type="AGR" id="Xenbase:XB-GENE-29084251"/>
<evidence type="ECO:0000313" key="6">
    <source>
        <dbReference type="Xenbase" id="XB-GENE-29084251"/>
    </source>
</evidence>
<evidence type="ECO:0000259" key="1">
    <source>
        <dbReference type="SMART" id="SM00731"/>
    </source>
</evidence>
<dbReference type="AlphaFoldDB" id="A0A8J1JR72"/>
<dbReference type="SMART" id="SM00731">
    <property type="entry name" value="SprT"/>
    <property type="match status" value="1"/>
</dbReference>
<dbReference type="Pfam" id="PF10263">
    <property type="entry name" value="SprT-like"/>
    <property type="match status" value="1"/>
</dbReference>
<dbReference type="RefSeq" id="XP_031760391.1">
    <property type="nucleotide sequence ID" value="XM_031904531.1"/>
</dbReference>
<evidence type="ECO:0000313" key="4">
    <source>
        <dbReference type="RefSeq" id="XP_031760391.1"/>
    </source>
</evidence>
<reference evidence="3 4" key="1">
    <citation type="submission" date="2025-04" db="UniProtKB">
        <authorList>
            <consortium name="RefSeq"/>
        </authorList>
    </citation>
    <scope>IDENTIFICATION</scope>
    <source>
        <strain evidence="3 4">Nigerian</strain>
        <tissue evidence="3 4">Liver and blood</tissue>
    </source>
</reference>
<protein>
    <submittedName>
        <fullName evidence="3 4">SprT-like domain-containing protein Spartan</fullName>
    </submittedName>
</protein>
<dbReference type="GO" id="GO:0004222">
    <property type="term" value="F:metalloendopeptidase activity"/>
    <property type="evidence" value="ECO:0007669"/>
    <property type="project" value="InterPro"/>
</dbReference>
<evidence type="ECO:0000313" key="3">
    <source>
        <dbReference type="RefSeq" id="XP_031760390.1"/>
    </source>
</evidence>
<dbReference type="PANTHER" id="PTHR21220:SF9">
    <property type="entry name" value="SPRT-LIKE DOMAIN-CONTAINING PROTEIN SPARTAN"/>
    <property type="match status" value="1"/>
</dbReference>
<dbReference type="OrthoDB" id="5236983at2759"/>
<organism evidence="2 5">
    <name type="scientific">Xenopus tropicalis</name>
    <name type="common">Western clawed frog</name>
    <name type="synonym">Silurana tropicalis</name>
    <dbReference type="NCBI Taxonomy" id="8364"/>
    <lineage>
        <taxon>Eukaryota</taxon>
        <taxon>Metazoa</taxon>
        <taxon>Chordata</taxon>
        <taxon>Craniata</taxon>
        <taxon>Vertebrata</taxon>
        <taxon>Euteleostomi</taxon>
        <taxon>Amphibia</taxon>
        <taxon>Batrachia</taxon>
        <taxon>Anura</taxon>
        <taxon>Pipoidea</taxon>
        <taxon>Pipidae</taxon>
        <taxon>Xenopodinae</taxon>
        <taxon>Xenopus</taxon>
        <taxon>Silurana</taxon>
    </lineage>
</organism>
<dbReference type="PANTHER" id="PTHR21220">
    <property type="entry name" value="DNA-DEPENDENT METALLOPROTEASE SPRTN"/>
    <property type="match status" value="1"/>
</dbReference>
<dbReference type="Xenbase" id="XB-GENE-29084251">
    <property type="gene designation" value="LOC100498470"/>
</dbReference>
<accession>A0A8J1JR72</accession>
<dbReference type="GO" id="GO:0031593">
    <property type="term" value="F:polyubiquitin modification-dependent protein binding"/>
    <property type="evidence" value="ECO:0000318"/>
    <property type="project" value="GO_Central"/>
</dbReference>
<dbReference type="InterPro" id="IPR006640">
    <property type="entry name" value="SprT-like_domain"/>
</dbReference>
<proteinExistence type="predicted"/>
<dbReference type="GeneID" id="100498470"/>
<name>A0A8J1JR72_XENTR</name>
<dbReference type="RefSeq" id="XP_031760390.1">
    <property type="nucleotide sequence ID" value="XM_031904530.1"/>
</dbReference>
<dbReference type="InterPro" id="IPR044245">
    <property type="entry name" value="Spartan"/>
</dbReference>
<dbReference type="GO" id="GO:0005634">
    <property type="term" value="C:nucleus"/>
    <property type="evidence" value="ECO:0000318"/>
    <property type="project" value="GO_Central"/>
</dbReference>
<dbReference type="Proteomes" id="UP000008143">
    <property type="component" value="Chromosome 6"/>
</dbReference>
<evidence type="ECO:0000313" key="2">
    <source>
        <dbReference type="Proteomes" id="UP000008143"/>
    </source>
</evidence>
<gene>
    <name evidence="3 4 5 6" type="primary">LOC100498470</name>
</gene>
<dbReference type="KEGG" id="xtr:100498470"/>
<dbReference type="GO" id="GO:0003697">
    <property type="term" value="F:single-stranded DNA binding"/>
    <property type="evidence" value="ECO:0007669"/>
    <property type="project" value="InterPro"/>
</dbReference>
<feature type="domain" description="SprT-like" evidence="1">
    <location>
        <begin position="1"/>
        <end position="110"/>
    </location>
</feature>
<dbReference type="GO" id="GO:0006974">
    <property type="term" value="P:DNA damage response"/>
    <property type="evidence" value="ECO:0000318"/>
    <property type="project" value="GO_Central"/>
</dbReference>
<evidence type="ECO:0000313" key="5">
    <source>
        <dbReference type="RefSeq" id="XP_031760392.1"/>
    </source>
</evidence>